<evidence type="ECO:0000313" key="1">
    <source>
        <dbReference type="EMBL" id="KJY02411.1"/>
    </source>
</evidence>
<comment type="caution">
    <text evidence="1">The sequence shown here is derived from an EMBL/GenBank/DDBJ whole genome shotgun (WGS) entry which is preliminary data.</text>
</comment>
<sequence length="285" mass="30673">MFCTTLRRRPSITSLIPTLTSSTPPTLRESNLSTHDLSLPLSTTPPRVLRLLLLTPASTTPENLEGTMRRIEHLTHLTGGVDVAAIFLLNPTGSATKTAAPPKRDAVQGFVSASTLPLPLPSNMSTAADAFQAYDTMQSTLLTHPAVVTIPLLPLADTDKLSHLLSECQARFSRPEKVVVPGRAEATARNLLRESILTPSPQDRGFEDRGLETDVPAVIGDVFGDLKGVVGWCVGPEDASGGYGDVEMGGEDGEDEEAGVVLRGILTEEQIEEVKGWWKEEWIAE</sequence>
<keyword evidence="2" id="KW-1185">Reference proteome</keyword>
<dbReference type="Proteomes" id="UP000033647">
    <property type="component" value="Unassembled WGS sequence"/>
</dbReference>
<dbReference type="AlphaFoldDB" id="A0A0F4H1L8"/>
<proteinExistence type="predicted"/>
<organism evidence="1 2">
    <name type="scientific">Zymoseptoria brevis</name>
    <dbReference type="NCBI Taxonomy" id="1047168"/>
    <lineage>
        <taxon>Eukaryota</taxon>
        <taxon>Fungi</taxon>
        <taxon>Dikarya</taxon>
        <taxon>Ascomycota</taxon>
        <taxon>Pezizomycotina</taxon>
        <taxon>Dothideomycetes</taxon>
        <taxon>Dothideomycetidae</taxon>
        <taxon>Mycosphaerellales</taxon>
        <taxon>Mycosphaerellaceae</taxon>
        <taxon>Zymoseptoria</taxon>
    </lineage>
</organism>
<protein>
    <submittedName>
        <fullName evidence="1">Uncharacterized protein</fullName>
    </submittedName>
</protein>
<evidence type="ECO:0000313" key="2">
    <source>
        <dbReference type="Proteomes" id="UP000033647"/>
    </source>
</evidence>
<gene>
    <name evidence="1" type="ORF">TI39_contig53g00020</name>
</gene>
<reference evidence="1 2" key="1">
    <citation type="submission" date="2015-03" db="EMBL/GenBank/DDBJ databases">
        <title>RNA-seq based gene annotation and comparative genomics of four Zymoseptoria species reveal species-specific pathogenicity related genes and transposable element activity.</title>
        <authorList>
            <person name="Grandaubert J."/>
            <person name="Bhattacharyya A."/>
            <person name="Stukenbrock E.H."/>
        </authorList>
    </citation>
    <scope>NUCLEOTIDE SEQUENCE [LARGE SCALE GENOMIC DNA]</scope>
    <source>
        <strain evidence="1 2">Zb18110</strain>
    </source>
</reference>
<dbReference type="EMBL" id="LAFY01000050">
    <property type="protein sequence ID" value="KJY02411.1"/>
    <property type="molecule type" value="Genomic_DNA"/>
</dbReference>
<name>A0A0F4H1L8_9PEZI</name>
<dbReference type="OrthoDB" id="2129069at2759"/>
<accession>A0A0F4H1L8</accession>